<evidence type="ECO:0000256" key="1">
    <source>
        <dbReference type="SAM" id="SignalP"/>
    </source>
</evidence>
<dbReference type="EMBL" id="JAIQCJ010000738">
    <property type="protein sequence ID" value="KAJ8794793.1"/>
    <property type="molecule type" value="Genomic_DNA"/>
</dbReference>
<dbReference type="Gene3D" id="3.40.640.10">
    <property type="entry name" value="Type I PLP-dependent aspartate aminotransferase-like (Major domain)"/>
    <property type="match status" value="1"/>
</dbReference>
<keyword evidence="1" id="KW-0732">Signal</keyword>
<feature type="chain" id="PRO_5044326611" evidence="1">
    <location>
        <begin position="17"/>
        <end position="80"/>
    </location>
</feature>
<sequence length="80" mass="8494">MTPWLFSQIVLSGALTFPVFMQPQMNQGEAALSLDGIAGIHGPAGAFQDVVQSCHYSMKKAASFLGIGTENACFVETDGR</sequence>
<dbReference type="AlphaFoldDB" id="A0AB34HRH3"/>
<comment type="caution">
    <text evidence="2">The sequence shown here is derived from an EMBL/GenBank/DDBJ whole genome shotgun (WGS) entry which is preliminary data.</text>
</comment>
<feature type="signal peptide" evidence="1">
    <location>
        <begin position="1"/>
        <end position="16"/>
    </location>
</feature>
<evidence type="ECO:0000313" key="2">
    <source>
        <dbReference type="EMBL" id="KAJ8794793.1"/>
    </source>
</evidence>
<dbReference type="InterPro" id="IPR015421">
    <property type="entry name" value="PyrdxlP-dep_Trfase_major"/>
</dbReference>
<accession>A0AB34HRH3</accession>
<organism evidence="2 3">
    <name type="scientific">Eschrichtius robustus</name>
    <name type="common">California gray whale</name>
    <name type="synonym">Eschrichtius gibbosus</name>
    <dbReference type="NCBI Taxonomy" id="9764"/>
    <lineage>
        <taxon>Eukaryota</taxon>
        <taxon>Metazoa</taxon>
        <taxon>Chordata</taxon>
        <taxon>Craniata</taxon>
        <taxon>Vertebrata</taxon>
        <taxon>Euteleostomi</taxon>
        <taxon>Mammalia</taxon>
        <taxon>Eutheria</taxon>
        <taxon>Laurasiatheria</taxon>
        <taxon>Artiodactyla</taxon>
        <taxon>Whippomorpha</taxon>
        <taxon>Cetacea</taxon>
        <taxon>Mysticeti</taxon>
        <taxon>Eschrichtiidae</taxon>
        <taxon>Eschrichtius</taxon>
    </lineage>
</organism>
<protein>
    <submittedName>
        <fullName evidence="2">Uncharacterized protein</fullName>
    </submittedName>
</protein>
<evidence type="ECO:0000313" key="3">
    <source>
        <dbReference type="Proteomes" id="UP001159641"/>
    </source>
</evidence>
<reference evidence="2 3" key="1">
    <citation type="submission" date="2022-11" db="EMBL/GenBank/DDBJ databases">
        <title>Whole genome sequence of Eschrichtius robustus ER-17-0199.</title>
        <authorList>
            <person name="Bruniche-Olsen A."/>
            <person name="Black A.N."/>
            <person name="Fields C.J."/>
            <person name="Walden K."/>
            <person name="Dewoody J.A."/>
        </authorList>
    </citation>
    <scope>NUCLEOTIDE SEQUENCE [LARGE SCALE GENOMIC DNA]</scope>
    <source>
        <strain evidence="2">ER-17-0199</strain>
        <tissue evidence="2">Blubber</tissue>
    </source>
</reference>
<name>A0AB34HRH3_ESCRO</name>
<keyword evidence="3" id="KW-1185">Reference proteome</keyword>
<gene>
    <name evidence="2" type="ORF">J1605_002958</name>
</gene>
<dbReference type="Proteomes" id="UP001159641">
    <property type="component" value="Unassembled WGS sequence"/>
</dbReference>
<proteinExistence type="predicted"/>